<gene>
    <name evidence="16" type="primary">GON4L</name>
</gene>
<dbReference type="Pfam" id="PF02671">
    <property type="entry name" value="PAH"/>
    <property type="match status" value="2"/>
</dbReference>
<feature type="compositionally biased region" description="Acidic residues" evidence="14">
    <location>
        <begin position="1550"/>
        <end position="1574"/>
    </location>
</feature>
<feature type="region of interest" description="Disordered" evidence="14">
    <location>
        <begin position="1913"/>
        <end position="2191"/>
    </location>
</feature>
<dbReference type="PROSITE" id="PS50090">
    <property type="entry name" value="MYB_LIKE"/>
    <property type="match status" value="1"/>
</dbReference>
<comment type="subcellular location">
    <subcellularLocation>
        <location evidence="1 12">Nucleus</location>
    </subcellularLocation>
</comment>
<evidence type="ECO:0000256" key="10">
    <source>
        <dbReference type="ARBA" id="ARBA00072086"/>
    </source>
</evidence>
<evidence type="ECO:0000313" key="16">
    <source>
        <dbReference type="Ensembl" id="ENSSSCP00030009391.1"/>
    </source>
</evidence>
<evidence type="ECO:0000256" key="14">
    <source>
        <dbReference type="SAM" id="MobiDB-lite"/>
    </source>
</evidence>
<keyword evidence="7 12" id="KW-0539">Nucleus</keyword>
<dbReference type="PANTHER" id="PTHR16088:SF3">
    <property type="entry name" value="GON-4-LIKE PROTEIN"/>
    <property type="match status" value="1"/>
</dbReference>
<feature type="compositionally biased region" description="Basic and acidic residues" evidence="14">
    <location>
        <begin position="1383"/>
        <end position="1395"/>
    </location>
</feature>
<feature type="region of interest" description="Disordered" evidence="14">
    <location>
        <begin position="170"/>
        <end position="250"/>
    </location>
</feature>
<dbReference type="Proteomes" id="UP000694570">
    <property type="component" value="Unplaced"/>
</dbReference>
<dbReference type="GO" id="GO:0006355">
    <property type="term" value="P:regulation of DNA-templated transcription"/>
    <property type="evidence" value="ECO:0007669"/>
    <property type="project" value="InterPro"/>
</dbReference>
<dbReference type="SUPFAM" id="SSF46689">
    <property type="entry name" value="Homeodomain-like"/>
    <property type="match status" value="1"/>
</dbReference>
<feature type="region of interest" description="Disordered" evidence="14">
    <location>
        <begin position="48"/>
        <end position="82"/>
    </location>
</feature>
<evidence type="ECO:0000256" key="1">
    <source>
        <dbReference type="ARBA" id="ARBA00004123"/>
    </source>
</evidence>
<dbReference type="Ensembl" id="ENSSSCT00030020992.1">
    <property type="protein sequence ID" value="ENSSSCP00030009391.1"/>
    <property type="gene ID" value="ENSSSCG00030015195.1"/>
</dbReference>
<keyword evidence="13" id="KW-0175">Coiled coil</keyword>
<feature type="compositionally biased region" description="Basic residues" evidence="14">
    <location>
        <begin position="285"/>
        <end position="297"/>
    </location>
</feature>
<dbReference type="InterPro" id="IPR003822">
    <property type="entry name" value="PAH"/>
</dbReference>
<feature type="compositionally biased region" description="Acidic residues" evidence="14">
    <location>
        <begin position="408"/>
        <end position="437"/>
    </location>
</feature>
<keyword evidence="6" id="KW-0804">Transcription</keyword>
<dbReference type="Gene3D" id="1.10.10.60">
    <property type="entry name" value="Homeodomain-like"/>
    <property type="match status" value="1"/>
</dbReference>
<name>A0A8D0VPD0_PIG</name>
<feature type="compositionally biased region" description="Basic and acidic residues" evidence="14">
    <location>
        <begin position="73"/>
        <end position="82"/>
    </location>
</feature>
<feature type="region of interest" description="Disordered" evidence="14">
    <location>
        <begin position="264"/>
        <end position="302"/>
    </location>
</feature>
<feature type="compositionally biased region" description="Basic and acidic residues" evidence="14">
    <location>
        <begin position="1877"/>
        <end position="1887"/>
    </location>
</feature>
<dbReference type="InterPro" id="IPR052435">
    <property type="entry name" value="YY1-Transcr_Regul"/>
</dbReference>
<feature type="compositionally biased region" description="Polar residues" evidence="14">
    <location>
        <begin position="2019"/>
        <end position="2029"/>
    </location>
</feature>
<feature type="compositionally biased region" description="Low complexity" evidence="14">
    <location>
        <begin position="1050"/>
        <end position="1060"/>
    </location>
</feature>
<dbReference type="CDD" id="cd12202">
    <property type="entry name" value="CASP8AP2"/>
    <property type="match status" value="1"/>
</dbReference>
<organism evidence="16 17">
    <name type="scientific">Sus scrofa</name>
    <name type="common">Pig</name>
    <dbReference type="NCBI Taxonomy" id="9823"/>
    <lineage>
        <taxon>Eukaryota</taxon>
        <taxon>Metazoa</taxon>
        <taxon>Chordata</taxon>
        <taxon>Craniata</taxon>
        <taxon>Vertebrata</taxon>
        <taxon>Euteleostomi</taxon>
        <taxon>Mammalia</taxon>
        <taxon>Eutheria</taxon>
        <taxon>Laurasiatheria</taxon>
        <taxon>Artiodactyla</taxon>
        <taxon>Suina</taxon>
        <taxon>Suidae</taxon>
        <taxon>Sus</taxon>
    </lineage>
</organism>
<proteinExistence type="predicted"/>
<keyword evidence="2" id="KW-0678">Repressor</keyword>
<feature type="compositionally biased region" description="Acidic residues" evidence="14">
    <location>
        <begin position="1496"/>
        <end position="1516"/>
    </location>
</feature>
<evidence type="ECO:0000256" key="11">
    <source>
        <dbReference type="ARBA" id="ARBA00078967"/>
    </source>
</evidence>
<dbReference type="SUPFAM" id="SSF47762">
    <property type="entry name" value="PAH2 domain"/>
    <property type="match status" value="2"/>
</dbReference>
<evidence type="ECO:0000256" key="13">
    <source>
        <dbReference type="SAM" id="Coils"/>
    </source>
</evidence>
<evidence type="ECO:0000256" key="6">
    <source>
        <dbReference type="ARBA" id="ARBA00023163"/>
    </source>
</evidence>
<evidence type="ECO:0000259" key="15">
    <source>
        <dbReference type="PROSITE" id="PS50090"/>
    </source>
</evidence>
<dbReference type="PANTHER" id="PTHR16088">
    <property type="entry name" value="YY1 ASSOCIATED PROTEIN-RELATED"/>
    <property type="match status" value="1"/>
</dbReference>
<evidence type="ECO:0000256" key="7">
    <source>
        <dbReference type="ARBA" id="ARBA00023242"/>
    </source>
</evidence>
<feature type="compositionally biased region" description="Low complexity" evidence="14">
    <location>
        <begin position="2138"/>
        <end position="2149"/>
    </location>
</feature>
<feature type="compositionally biased region" description="Basic and acidic residues" evidence="14">
    <location>
        <begin position="186"/>
        <end position="195"/>
    </location>
</feature>
<feature type="region of interest" description="Disordered" evidence="14">
    <location>
        <begin position="1369"/>
        <end position="1642"/>
    </location>
</feature>
<evidence type="ECO:0000313" key="17">
    <source>
        <dbReference type="Proteomes" id="UP000694570"/>
    </source>
</evidence>
<keyword evidence="5" id="KW-0805">Transcription regulation</keyword>
<sequence length="2283" mass="252057">MQGHKAGEKLTWETNPDSLTPQFALSIMLFYFPDGWNRSGTCKMLPCKKRRTTPTESPQHQGNQEEGDLDLESPVKPESDQVKDLGSVSLSWGPNHGRAAGLEVQSVHDAGNLLAMEDPSLSSRVLTQDANAPVLETLDVAISQGITLPSLEASQPLNIHICKGKLQASSSRRGKKITLRPGLVTQEDRGDHPIAKEPFLGEPSEEVKDEGGKPQMHSGGEMPSLPSGSHPVKSTAQPRKSSQPDVCASQEKPLRTLAHQAEEEIEDGGLFIPMEEQDNEENEKRRKKKKGTKRKRDGRGQEEGTLACDLKLDDMLDRTLEDGAKQHNLTAVNVRNILHEVITNEHVVAMMKAAISETEDMPMFEPKMTRSKLKEVVEKGVVIPTWNISPIKKANEIKPPQFVDIHLEDDDSSDEEYQPDDEEEDETAEESLLESDVESTASSPRGAKKSRLRQSSEMTETDEESGILSEAEKVTTPAIRHISAEVVPMGPPPPPKPKQTKDSTFMEKLHAVDEELASSPVCMDSFQTMDDSLIAFRTRSKMPLKDVPLGQLEAELRAPDITPDMYDPNTADDEDWKMWLGGLMNDDVGNEDEADDDDDPEYNFLEDLDEPDTEDFRTDRAVRITKKEVNELMEELFETFQDEMGFSNMEDDGPEEEERVAEPRPNFNTPQALRFEEPLANLLNEQHRTVKELLEQLKMKKSSAKQQQEVERVKPQSEKVHQTLILDPAQRRRLQQQMQQHVQLLTQIHLLATSNPNLSSEASTTRIFLKELGTFAQSSIALHHQFNPKFQTLFQPCNLMGAMQLIEDFNTHVSVDWSPRKTVKKTAHEFPCLPKQVAWILATSKVFMYPELLPVCSLKAKNPQDKIFFTKAEDNLLALGLKHFEGTKFPKPLISKYLLTCKTARQLTVRIKNLNLSRAPDNIIKFYKKTKQLPILMKCCEEIQPHQWKPPVEREEHRLPFWLKASLPSIQEELQHIADGAREVGHVTGSAEISSEPGLGKGSSELGSETRYPLLLPKGVVLKLKPVANYFSRKAWRQKRSSVLKPLIRPSPSLQPSSSSGKTPVRSAQAEAPPSKVMVRIPHMIQPATVLQPVPGGPPQGVAAGERFESPAALPTTPAEARTSFPLPEPQTLLSSAPVPKVMLPSLGPSRFRKPCVKRRASRRKGAKASLCLKPAPLIHPAPIIFTVPAATVKVVSLGSGCNMLQPVSATVAQSPQTIPITTLLVNPTSFPCPLNQPLVASSIPPLIVSGNSVNLPVPSAPEDKAQVSVDIGCPLAEGKNAFQVLEPKLEPQEPSPLCAAVFPKEEHSPGPLPPDRVCQEQLSESSAYGWTIVKTEEGRQALEPLPQAFQESLTSSPEALEEIVKMEPKDPGEELSAECAEQDTHEDIKEEHSVELNTGFPSEEASGTREVKKQMVLQQEEERRQPAQTSSASQEPPDERNSGDVGKGSPRNASSATDPEMVLSSPPGKPEDLSSADGQSVGTPAGPETGGEKDVPEEEEEEDFDDLTQDEEDEMSSASEESVLSVPELQETMEKLTWLASERRMSQEGESEEENSQEENSEPEEEEEEEAEGMESLQKEDEMTDEAIGDPAEKPPTTFASPKTAPEVETSRTPPGESIKAAGKGRSNHRARSKRGSRARASKDTSKLLLLYDEDILERDPLREQKDLAFAQAYLTRVREALQHIPGKYEDFLQVIYEFESSTQRQTAVDLYKSLQILLQDWPQLLKDFAAFLLPEQALACGLFEEQQAFEKSRKFLRQLEICFAENPSHHQKIIKVLQSCADCLPQEITELKTQMWQLLKGHDHLQDEFSIFFDHLRPAASRMGDFEEINWTEEKEYEFDGFEEVALPDVEEEEEPPKIPTASKNKRRKEIGVQNHDKEAEWPDGAKDCACSCHDGGPDSKLKKSKRRSCSHCNSKVCDSKSYKSKEPHESVGNSPHREASPMPGAKEAGQGKDAMEEEAPEERESIEASQSRTGRSTRRGEMPVPGLAVGSALLSPQEVTFTDQLLLDGPPPCSPETPQLPSTTETVLYAAGSDQAGPEALSCPKAASRPQIEEEGPAAGGESEAPLLVWDASETEKLPGTVEPPASFPSPDSSRTGDLGRRQVSGKPDTPESWLPSSRAGTTTTADRVSPVHESSSSGIDTSDTSPKAPRGGLAKDSGVQGKGPAGEPQPKATEATVCANNSKVSSTGEKVVLWTREADRVILTMCQEQGAQPQTFSIISQQLGNKTPSEVSHRFRELMQLFHTACEASSEDEDDATSTSNTDQLSDHGDLLSEEELDE</sequence>
<feature type="compositionally biased region" description="Polar residues" evidence="14">
    <location>
        <begin position="2118"/>
        <end position="2130"/>
    </location>
</feature>
<keyword evidence="3" id="KW-0597">Phosphoprotein</keyword>
<feature type="region of interest" description="Disordered" evidence="14">
    <location>
        <begin position="408"/>
        <end position="475"/>
    </location>
</feature>
<dbReference type="InterPro" id="IPR001005">
    <property type="entry name" value="SANT/Myb"/>
</dbReference>
<evidence type="ECO:0000256" key="3">
    <source>
        <dbReference type="ARBA" id="ARBA00022553"/>
    </source>
</evidence>
<evidence type="ECO:0000256" key="9">
    <source>
        <dbReference type="ARBA" id="ARBA00064584"/>
    </source>
</evidence>
<evidence type="ECO:0000256" key="8">
    <source>
        <dbReference type="ARBA" id="ARBA00058628"/>
    </source>
</evidence>
<dbReference type="InterPro" id="IPR036600">
    <property type="entry name" value="PAH_sf"/>
</dbReference>
<dbReference type="PROSITE" id="PS51477">
    <property type="entry name" value="PAH"/>
    <property type="match status" value="1"/>
</dbReference>
<dbReference type="InterPro" id="IPR009057">
    <property type="entry name" value="Homeodomain-like_sf"/>
</dbReference>
<feature type="region of interest" description="Disordered" evidence="14">
    <location>
        <begin position="1849"/>
        <end position="1887"/>
    </location>
</feature>
<feature type="compositionally biased region" description="Basic and acidic residues" evidence="14">
    <location>
        <begin position="1920"/>
        <end position="1942"/>
    </location>
</feature>
<feature type="region of interest" description="Disordered" evidence="14">
    <location>
        <begin position="2250"/>
        <end position="2283"/>
    </location>
</feature>
<feature type="compositionally biased region" description="Polar residues" evidence="14">
    <location>
        <begin position="2182"/>
        <end position="2191"/>
    </location>
</feature>
<comment type="function">
    <text evidence="8">Has transcriptional repressor activity, probably as part of a complex with YY1, SIN3A and HDAC1. Required for B cell lymphopoiesis.</text>
</comment>
<evidence type="ECO:0000256" key="4">
    <source>
        <dbReference type="ARBA" id="ARBA00022737"/>
    </source>
</evidence>
<dbReference type="GO" id="GO:0005634">
    <property type="term" value="C:nucleus"/>
    <property type="evidence" value="ECO:0007669"/>
    <property type="project" value="UniProtKB-SubCell"/>
</dbReference>
<feature type="compositionally biased region" description="Polar residues" evidence="14">
    <location>
        <begin position="54"/>
        <end position="64"/>
    </location>
</feature>
<dbReference type="Gene3D" id="1.20.1160.11">
    <property type="entry name" value="Paired amphipathic helix"/>
    <property type="match status" value="1"/>
</dbReference>
<feature type="region of interest" description="Disordered" evidence="14">
    <location>
        <begin position="645"/>
        <end position="669"/>
    </location>
</feature>
<dbReference type="Pfam" id="PF21227">
    <property type="entry name" value="Myb_DNA-binding_7"/>
    <property type="match status" value="1"/>
</dbReference>
<evidence type="ECO:0000256" key="12">
    <source>
        <dbReference type="PROSITE-ProRule" id="PRU00810"/>
    </source>
</evidence>
<accession>A0A8D0VPD0</accession>
<evidence type="ECO:0000256" key="2">
    <source>
        <dbReference type="ARBA" id="ARBA00022491"/>
    </source>
</evidence>
<dbReference type="FunFam" id="1.20.1160.11:FF:000006">
    <property type="entry name" value="GON-4-like protein isoform X1"/>
    <property type="match status" value="1"/>
</dbReference>
<evidence type="ECO:0000256" key="5">
    <source>
        <dbReference type="ARBA" id="ARBA00023015"/>
    </source>
</evidence>
<keyword evidence="4" id="KW-0677">Repeat</keyword>
<dbReference type="InterPro" id="IPR049257">
    <property type="entry name" value="Gon4l/CASP8AP2_myb-like"/>
</dbReference>
<feature type="compositionally biased region" description="Basic residues" evidence="14">
    <location>
        <begin position="1627"/>
        <end position="1641"/>
    </location>
</feature>
<reference evidence="16" key="1">
    <citation type="submission" date="2025-08" db="UniProtKB">
        <authorList>
            <consortium name="Ensembl"/>
        </authorList>
    </citation>
    <scope>IDENTIFICATION</scope>
</reference>
<feature type="region of interest" description="Disordered" evidence="14">
    <location>
        <begin position="1047"/>
        <end position="1075"/>
    </location>
</feature>
<feature type="domain" description="Myb-like" evidence="15">
    <location>
        <begin position="2198"/>
        <end position="2243"/>
    </location>
</feature>
<comment type="subunit">
    <text evidence="9">Found in a complex with YY1, SIN3A and HDAC1.</text>
</comment>
<feature type="compositionally biased region" description="Polar residues" evidence="14">
    <location>
        <begin position="232"/>
        <end position="244"/>
    </location>
</feature>
<feature type="region of interest" description="Disordered" evidence="14">
    <location>
        <begin position="483"/>
        <end position="502"/>
    </location>
</feature>
<feature type="coiled-coil region" evidence="13">
    <location>
        <begin position="680"/>
        <end position="710"/>
    </location>
</feature>
<feature type="compositionally biased region" description="Acidic residues" evidence="14">
    <location>
        <begin position="649"/>
        <end position="659"/>
    </location>
</feature>
<protein>
    <recommendedName>
        <fullName evidence="10">GON-4-like protein</fullName>
    </recommendedName>
    <alternativeName>
        <fullName evidence="11">GON-4 homolog</fullName>
    </alternativeName>
</protein>
<dbReference type="FunFam" id="1.10.10.60:FF:000191">
    <property type="entry name" value="GON-4-like protein isoform X1"/>
    <property type="match status" value="1"/>
</dbReference>